<name>A0A195BQK8_9HYME</name>
<proteinExistence type="predicted"/>
<sequence>MLGSKEREKGMMTTNDNEKRGRGWKEFENFLRGGKIVALLAPHSRLTGDNPKVTSGAGYWRHEKQSSIAIVGRNRERETTVSPGPIPISQLDIRFIDIFSQSFERLYLLLYNIVYLAFVHRCCTRDYPPCFEPHRTLVDQIGGG</sequence>
<keyword evidence="2" id="KW-1185">Reference proteome</keyword>
<dbReference type="AlphaFoldDB" id="A0A195BQK8"/>
<reference evidence="1 2" key="1">
    <citation type="submission" date="2015-09" db="EMBL/GenBank/DDBJ databases">
        <title>Atta colombica WGS genome.</title>
        <authorList>
            <person name="Nygaard S."/>
            <person name="Hu H."/>
            <person name="Boomsma J."/>
            <person name="Zhang G."/>
        </authorList>
    </citation>
    <scope>NUCLEOTIDE SEQUENCE [LARGE SCALE GENOMIC DNA]</scope>
    <source>
        <strain evidence="1">Treedump-2</strain>
        <tissue evidence="1">Whole body</tissue>
    </source>
</reference>
<organism evidence="1 2">
    <name type="scientific">Atta colombica</name>
    <dbReference type="NCBI Taxonomy" id="520822"/>
    <lineage>
        <taxon>Eukaryota</taxon>
        <taxon>Metazoa</taxon>
        <taxon>Ecdysozoa</taxon>
        <taxon>Arthropoda</taxon>
        <taxon>Hexapoda</taxon>
        <taxon>Insecta</taxon>
        <taxon>Pterygota</taxon>
        <taxon>Neoptera</taxon>
        <taxon>Endopterygota</taxon>
        <taxon>Hymenoptera</taxon>
        <taxon>Apocrita</taxon>
        <taxon>Aculeata</taxon>
        <taxon>Formicoidea</taxon>
        <taxon>Formicidae</taxon>
        <taxon>Myrmicinae</taxon>
        <taxon>Atta</taxon>
    </lineage>
</organism>
<protein>
    <submittedName>
        <fullName evidence="1">Uncharacterized protein</fullName>
    </submittedName>
</protein>
<evidence type="ECO:0000313" key="2">
    <source>
        <dbReference type="Proteomes" id="UP000078540"/>
    </source>
</evidence>
<accession>A0A195BQK8</accession>
<dbReference type="EMBL" id="KQ976423">
    <property type="protein sequence ID" value="KYM88856.1"/>
    <property type="molecule type" value="Genomic_DNA"/>
</dbReference>
<dbReference type="Proteomes" id="UP000078540">
    <property type="component" value="Unassembled WGS sequence"/>
</dbReference>
<evidence type="ECO:0000313" key="1">
    <source>
        <dbReference type="EMBL" id="KYM88856.1"/>
    </source>
</evidence>
<gene>
    <name evidence="1" type="ORF">ALC53_02621</name>
</gene>